<evidence type="ECO:0000313" key="1">
    <source>
        <dbReference type="EMBL" id="DAE17547.1"/>
    </source>
</evidence>
<dbReference type="EMBL" id="BK015642">
    <property type="protein sequence ID" value="DAE17547.1"/>
    <property type="molecule type" value="Genomic_DNA"/>
</dbReference>
<accession>A0A8S5QF94</accession>
<protein>
    <submittedName>
        <fullName evidence="1">Tail protein</fullName>
    </submittedName>
</protein>
<name>A0A8S5QF94_9CAUD</name>
<reference evidence="1" key="1">
    <citation type="journal article" date="2021" name="Proc. Natl. Acad. Sci. U.S.A.">
        <title>A Catalog of Tens of Thousands of Viruses from Human Metagenomes Reveals Hidden Associations with Chronic Diseases.</title>
        <authorList>
            <person name="Tisza M.J."/>
            <person name="Buck C.B."/>
        </authorList>
    </citation>
    <scope>NUCLEOTIDE SEQUENCE</scope>
    <source>
        <strain evidence="1">CtqPn17</strain>
    </source>
</reference>
<dbReference type="Pfam" id="PF09684">
    <property type="entry name" value="Tail_P2_I"/>
    <property type="match status" value="1"/>
</dbReference>
<proteinExistence type="predicted"/>
<dbReference type="InterPro" id="IPR006521">
    <property type="entry name" value="Tail_protein_I"/>
</dbReference>
<organism evidence="1">
    <name type="scientific">Caudovirales sp. ctqPn17</name>
    <dbReference type="NCBI Taxonomy" id="2825772"/>
    <lineage>
        <taxon>Viruses</taxon>
        <taxon>Duplodnaviria</taxon>
        <taxon>Heunggongvirae</taxon>
        <taxon>Uroviricota</taxon>
        <taxon>Caudoviricetes</taxon>
    </lineage>
</organism>
<sequence length="371" mass="41414">MFQFDIQKWIPKFVWNDRNGHALAMAINAGLKMLNDSAAVGLKLINDYDAMPEWRLDELAWETNCLYDYNAPIETKRQWIKNALPFYKLYGTPMAIYQYLGSYFDKIDLQENWEYGGEPFHFRVTAEGDWTPENEAWARKAIDTAKNVRSVLDSLRIGHTCLIGLNVESGVLAYITAYPMAGEDFSGQWPQEAYIAEFDNSGKMTIQSDSIPQKFDYDSTGTLPDPNTLGVFDQTGNVGISADSTPHLFGYMGSGEKDTGTAPDINTEMILDETGKASMNAEATENVFGYSHTDANHNTGVIPQENMIGVFENIKSGVAAESLENKFPYDSTGTLPDQNTLAEFDTSIPTAKADDTYSEIIYRLCGEDEIN</sequence>